<dbReference type="KEGG" id="aaf:AURANDRAFT_65510"/>
<dbReference type="Pfam" id="PF07847">
    <property type="entry name" value="PCO_ADO"/>
    <property type="match status" value="1"/>
</dbReference>
<dbReference type="InParanoid" id="F0YE63"/>
<dbReference type="OrthoDB" id="271433at2759"/>
<dbReference type="InterPro" id="IPR011051">
    <property type="entry name" value="RmlC_Cupin_sf"/>
</dbReference>
<keyword evidence="1" id="KW-0479">Metal-binding</keyword>
<dbReference type="InterPro" id="IPR014710">
    <property type="entry name" value="RmlC-like_jellyroll"/>
</dbReference>
<evidence type="ECO:0000256" key="1">
    <source>
        <dbReference type="ARBA" id="ARBA00022723"/>
    </source>
</evidence>
<keyword evidence="3" id="KW-0408">Iron</keyword>
<organism evidence="5">
    <name type="scientific">Aureococcus anophagefferens</name>
    <name type="common">Harmful bloom alga</name>
    <dbReference type="NCBI Taxonomy" id="44056"/>
    <lineage>
        <taxon>Eukaryota</taxon>
        <taxon>Sar</taxon>
        <taxon>Stramenopiles</taxon>
        <taxon>Ochrophyta</taxon>
        <taxon>Pelagophyceae</taxon>
        <taxon>Pelagomonadales</taxon>
        <taxon>Pelagomonadaceae</taxon>
        <taxon>Aureococcus</taxon>
    </lineage>
</organism>
<dbReference type="RefSeq" id="XP_009038802.1">
    <property type="nucleotide sequence ID" value="XM_009040554.1"/>
</dbReference>
<gene>
    <name evidence="4" type="ORF">AURANDRAFT_65510</name>
</gene>
<dbReference type="Gene3D" id="2.60.120.10">
    <property type="entry name" value="Jelly Rolls"/>
    <property type="match status" value="1"/>
</dbReference>
<evidence type="ECO:0000256" key="2">
    <source>
        <dbReference type="ARBA" id="ARBA00023002"/>
    </source>
</evidence>
<dbReference type="Proteomes" id="UP000002729">
    <property type="component" value="Unassembled WGS sequence"/>
</dbReference>
<dbReference type="PANTHER" id="PTHR22966:SF61">
    <property type="entry name" value="2-AMINOETHANETHIOL DIOXYGENASE"/>
    <property type="match status" value="1"/>
</dbReference>
<dbReference type="OMA" id="MKAPHEP"/>
<dbReference type="GeneID" id="20225369"/>
<accession>F0YE63</accession>
<dbReference type="eggNOG" id="KOG4281">
    <property type="taxonomic scope" value="Eukaryota"/>
</dbReference>
<proteinExistence type="predicted"/>
<evidence type="ECO:0008006" key="6">
    <source>
        <dbReference type="Google" id="ProtNLM"/>
    </source>
</evidence>
<protein>
    <recommendedName>
        <fullName evidence="6">Cysteine dioxygenase</fullName>
    </recommendedName>
</protein>
<keyword evidence="2" id="KW-0560">Oxidoreductase</keyword>
<keyword evidence="5" id="KW-1185">Reference proteome</keyword>
<sequence>MAAVDAADLGVGPGAWCAAEARSGRRCDVWHVPVAESPDYSICVFLLGPGARIPAHDHPGMTVLSKILQGSLDVASFDIVADNGDGTFAAAARWRTVEAPRFSELYATRDNVHEFVAGPEGACVLDVLSPPYDAAGGRDCHYVRVVRADGAAAVLEVYADGVEKNRLQTSLSRSNRSRFG</sequence>
<dbReference type="CDD" id="cd20289">
    <property type="entry name" value="cupin_ADO"/>
    <property type="match status" value="1"/>
</dbReference>
<dbReference type="GO" id="GO:0046872">
    <property type="term" value="F:metal ion binding"/>
    <property type="evidence" value="ECO:0007669"/>
    <property type="project" value="UniProtKB-KW"/>
</dbReference>
<dbReference type="AlphaFoldDB" id="F0YE63"/>
<reference evidence="4 5" key="1">
    <citation type="journal article" date="2011" name="Proc. Natl. Acad. Sci. U.S.A.">
        <title>Niche of harmful alga Aureococcus anophagefferens revealed through ecogenomics.</title>
        <authorList>
            <person name="Gobler C.J."/>
            <person name="Berry D.L."/>
            <person name="Dyhrman S.T."/>
            <person name="Wilhelm S.W."/>
            <person name="Salamov A."/>
            <person name="Lobanov A.V."/>
            <person name="Zhang Y."/>
            <person name="Collier J.L."/>
            <person name="Wurch L.L."/>
            <person name="Kustka A.B."/>
            <person name="Dill B.D."/>
            <person name="Shah M."/>
            <person name="VerBerkmoes N.C."/>
            <person name="Kuo A."/>
            <person name="Terry A."/>
            <person name="Pangilinan J."/>
            <person name="Lindquist E.A."/>
            <person name="Lucas S."/>
            <person name="Paulsen I.T."/>
            <person name="Hattenrath-Lehmann T.K."/>
            <person name="Talmage S.C."/>
            <person name="Walker E.A."/>
            <person name="Koch F."/>
            <person name="Burson A.M."/>
            <person name="Marcoval M.A."/>
            <person name="Tang Y.Z."/>
            <person name="Lecleir G.R."/>
            <person name="Coyne K.J."/>
            <person name="Berg G.M."/>
            <person name="Bertrand E.M."/>
            <person name="Saito M.A."/>
            <person name="Gladyshev V.N."/>
            <person name="Grigoriev I.V."/>
        </authorList>
    </citation>
    <scope>NUCLEOTIDE SEQUENCE [LARGE SCALE GENOMIC DNA]</scope>
    <source>
        <strain evidence="5">CCMP 1984</strain>
    </source>
</reference>
<dbReference type="SUPFAM" id="SSF51182">
    <property type="entry name" value="RmlC-like cupins"/>
    <property type="match status" value="1"/>
</dbReference>
<evidence type="ECO:0000313" key="5">
    <source>
        <dbReference type="Proteomes" id="UP000002729"/>
    </source>
</evidence>
<dbReference type="PANTHER" id="PTHR22966">
    <property type="entry name" value="2-AMINOETHANETHIOL DIOXYGENASE"/>
    <property type="match status" value="1"/>
</dbReference>
<dbReference type="InterPro" id="IPR012864">
    <property type="entry name" value="PCO/ADO"/>
</dbReference>
<name>F0YE63_AURAN</name>
<evidence type="ECO:0000256" key="3">
    <source>
        <dbReference type="ARBA" id="ARBA00023004"/>
    </source>
</evidence>
<dbReference type="GO" id="GO:0016702">
    <property type="term" value="F:oxidoreductase activity, acting on single donors with incorporation of molecular oxygen, incorporation of two atoms of oxygen"/>
    <property type="evidence" value="ECO:0007669"/>
    <property type="project" value="InterPro"/>
</dbReference>
<dbReference type="EMBL" id="GL833134">
    <property type="protein sequence ID" value="EGB06630.1"/>
    <property type="molecule type" value="Genomic_DNA"/>
</dbReference>
<evidence type="ECO:0000313" key="4">
    <source>
        <dbReference type="EMBL" id="EGB06630.1"/>
    </source>
</evidence>